<evidence type="ECO:0000313" key="4">
    <source>
        <dbReference type="Proteomes" id="UP001597337"/>
    </source>
</evidence>
<evidence type="ECO:0000256" key="1">
    <source>
        <dbReference type="SAM" id="MobiDB-lite"/>
    </source>
</evidence>
<dbReference type="RefSeq" id="WP_386022307.1">
    <property type="nucleotide sequence ID" value="NZ_JBHUHX010000004.1"/>
</dbReference>
<name>A0ABW4Y329_9GAMM</name>
<dbReference type="EMBL" id="JBHUHX010000004">
    <property type="protein sequence ID" value="MFD2110557.1"/>
    <property type="molecule type" value="Genomic_DNA"/>
</dbReference>
<reference evidence="4" key="1">
    <citation type="journal article" date="2019" name="Int. J. Syst. Evol. Microbiol.">
        <title>The Global Catalogue of Microorganisms (GCM) 10K type strain sequencing project: providing services to taxonomists for standard genome sequencing and annotation.</title>
        <authorList>
            <consortium name="The Broad Institute Genomics Platform"/>
            <consortium name="The Broad Institute Genome Sequencing Center for Infectious Disease"/>
            <person name="Wu L."/>
            <person name="Ma J."/>
        </authorList>
    </citation>
    <scope>NUCLEOTIDE SEQUENCE [LARGE SCALE GENOMIC DNA]</scope>
    <source>
        <strain evidence="4">KACC 12597</strain>
    </source>
</reference>
<keyword evidence="4" id="KW-1185">Reference proteome</keyword>
<gene>
    <name evidence="3" type="ORF">ACFSJC_01730</name>
</gene>
<feature type="transmembrane region" description="Helical" evidence="2">
    <location>
        <begin position="166"/>
        <end position="193"/>
    </location>
</feature>
<proteinExistence type="predicted"/>
<dbReference type="InterPro" id="IPR018692">
    <property type="entry name" value="DUF2189"/>
</dbReference>
<evidence type="ECO:0000256" key="2">
    <source>
        <dbReference type="SAM" id="Phobius"/>
    </source>
</evidence>
<accession>A0ABW4Y329</accession>
<feature type="transmembrane region" description="Helical" evidence="2">
    <location>
        <begin position="44"/>
        <end position="63"/>
    </location>
</feature>
<feature type="region of interest" description="Disordered" evidence="1">
    <location>
        <begin position="261"/>
        <end position="289"/>
    </location>
</feature>
<feature type="transmembrane region" description="Helical" evidence="2">
    <location>
        <begin position="214"/>
        <end position="237"/>
    </location>
</feature>
<evidence type="ECO:0000313" key="3">
    <source>
        <dbReference type="EMBL" id="MFD2110557.1"/>
    </source>
</evidence>
<feature type="transmembrane region" description="Helical" evidence="2">
    <location>
        <begin position="117"/>
        <end position="143"/>
    </location>
</feature>
<organism evidence="3 4">
    <name type="scientific">Thiorhodococcus fuscus</name>
    <dbReference type="NCBI Taxonomy" id="527200"/>
    <lineage>
        <taxon>Bacteria</taxon>
        <taxon>Pseudomonadati</taxon>
        <taxon>Pseudomonadota</taxon>
        <taxon>Gammaproteobacteria</taxon>
        <taxon>Chromatiales</taxon>
        <taxon>Chromatiaceae</taxon>
        <taxon>Thiorhodococcus</taxon>
    </lineage>
</organism>
<keyword evidence="2" id="KW-0472">Membrane</keyword>
<comment type="caution">
    <text evidence="3">The sequence shown here is derived from an EMBL/GenBank/DDBJ whole genome shotgun (WGS) entry which is preliminary data.</text>
</comment>
<sequence>MNETPFEPALDQKDPPVNRVTLRHPWRWLKKGWRDIRAAPLYSLRYGAGIVILSASIFLLTLLGHLSFLVPFLTAGFFLMAPLLAIGLYRMSDHLERGEPMDHCQALEAVKRNQGQLGIATGFLLIIMQLWILASVFLFIMLYQDPFPTWDNFIPTVVLSGEHRPLVIAVVLVGAFFAACTFCVSAITIPMLIDRPVDGFTAMRTSVRAVAQNWLPMLLWAALLVAIVGAGLLTFYLGLFLAVPLVGHATWHAYRDLVPRADRDSRSDPGIQRTQRHSRSRASRQDDQA</sequence>
<feature type="transmembrane region" description="Helical" evidence="2">
    <location>
        <begin position="69"/>
        <end position="89"/>
    </location>
</feature>
<dbReference type="Proteomes" id="UP001597337">
    <property type="component" value="Unassembled WGS sequence"/>
</dbReference>
<keyword evidence="2" id="KW-1133">Transmembrane helix</keyword>
<protein>
    <submittedName>
        <fullName evidence="3">DUF2189 domain-containing protein</fullName>
    </submittedName>
</protein>
<dbReference type="Pfam" id="PF09955">
    <property type="entry name" value="DUF2189"/>
    <property type="match status" value="1"/>
</dbReference>
<keyword evidence="2" id="KW-0812">Transmembrane</keyword>